<dbReference type="InterPro" id="IPR051729">
    <property type="entry name" value="Opine/Lysopine_DH"/>
</dbReference>
<protein>
    <submittedName>
        <fullName evidence="4">NAD/NADP octopine/nopaline dehydrogenase</fullName>
    </submittedName>
</protein>
<name>G0VNL9_MEGEL</name>
<evidence type="ECO:0000256" key="1">
    <source>
        <dbReference type="ARBA" id="ARBA00023002"/>
    </source>
</evidence>
<keyword evidence="5" id="KW-1185">Reference proteome</keyword>
<dbReference type="InterPro" id="IPR036291">
    <property type="entry name" value="NAD(P)-bd_dom_sf"/>
</dbReference>
<gene>
    <name evidence="4" type="ORF">MELS_0825</name>
</gene>
<accession>G0VNL9</accession>
<dbReference type="PANTHER" id="PTHR38015:SF1">
    <property type="entry name" value="OPINE DEHYDROGENASE DOMAIN-CONTAINING PROTEIN"/>
    <property type="match status" value="1"/>
</dbReference>
<dbReference type="AlphaFoldDB" id="G0VNL9"/>
<evidence type="ECO:0000259" key="2">
    <source>
        <dbReference type="Pfam" id="PF01210"/>
    </source>
</evidence>
<dbReference type="GO" id="GO:0051287">
    <property type="term" value="F:NAD binding"/>
    <property type="evidence" value="ECO:0007669"/>
    <property type="project" value="InterPro"/>
</dbReference>
<feature type="domain" description="Opine dehydrogenase" evidence="3">
    <location>
        <begin position="181"/>
        <end position="247"/>
    </location>
</feature>
<proteinExistence type="predicted"/>
<dbReference type="PANTHER" id="PTHR38015">
    <property type="entry name" value="BLR6086 PROTEIN"/>
    <property type="match status" value="1"/>
</dbReference>
<dbReference type="GeneID" id="97491783"/>
<dbReference type="InterPro" id="IPR013328">
    <property type="entry name" value="6PGD_dom2"/>
</dbReference>
<sequence length="255" mass="28538">MRICIVGGGNIGTLLVGEAAADGHDVTMYTSRPDSWHNHIVVKDIQGLIIAEGDIYTITDDMSLALKNQDYICVTLPSIAQKSFADKAAAYVKPGTRFVMIPGYGGTEFLMQSVLKQGAVLIGFERVQAIARLIRYGQSVCMRGRKNEIQLASYPQCPEDEIKTIANDMEVLFHLPVKIMPNYLNITFTPSNPVLHTSRLYSMFKDYQEGVYYPSHLPFYDGWTDFSSKVLFRLDDEVQLLCSTLNHLDLDGVNL</sequence>
<dbReference type="STRING" id="1064535.MELS_0825"/>
<dbReference type="SUPFAM" id="SSF51735">
    <property type="entry name" value="NAD(P)-binding Rossmann-fold domains"/>
    <property type="match status" value="1"/>
</dbReference>
<dbReference type="Gene3D" id="1.10.1040.10">
    <property type="entry name" value="N-(1-d-carboxylethyl)-l-norvaline Dehydrogenase, domain 2"/>
    <property type="match status" value="1"/>
</dbReference>
<dbReference type="HOGENOM" id="CLU_041606_1_0_9"/>
<dbReference type="Proteomes" id="UP000010111">
    <property type="component" value="Chromosome"/>
</dbReference>
<dbReference type="Pfam" id="PF01210">
    <property type="entry name" value="NAD_Gly3P_dh_N"/>
    <property type="match status" value="1"/>
</dbReference>
<feature type="domain" description="Glycerol-3-phosphate dehydrogenase NAD-dependent N-terminal" evidence="2">
    <location>
        <begin position="3"/>
        <end position="101"/>
    </location>
</feature>
<dbReference type="InterPro" id="IPR003421">
    <property type="entry name" value="Opine_DH"/>
</dbReference>
<dbReference type="eggNOG" id="COG0240">
    <property type="taxonomic scope" value="Bacteria"/>
</dbReference>
<dbReference type="KEGG" id="med:MELS_0825"/>
<evidence type="ECO:0000259" key="3">
    <source>
        <dbReference type="Pfam" id="PF02317"/>
    </source>
</evidence>
<dbReference type="Gene3D" id="3.40.50.720">
    <property type="entry name" value="NAD(P)-binding Rossmann-like Domain"/>
    <property type="match status" value="1"/>
</dbReference>
<dbReference type="GO" id="GO:0046168">
    <property type="term" value="P:glycerol-3-phosphate catabolic process"/>
    <property type="evidence" value="ECO:0007669"/>
    <property type="project" value="InterPro"/>
</dbReference>
<dbReference type="GO" id="GO:0016616">
    <property type="term" value="F:oxidoreductase activity, acting on the CH-OH group of donors, NAD or NADP as acceptor"/>
    <property type="evidence" value="ECO:0007669"/>
    <property type="project" value="InterPro"/>
</dbReference>
<dbReference type="EMBL" id="HE576794">
    <property type="protein sequence ID" value="CCC73047.1"/>
    <property type="molecule type" value="Genomic_DNA"/>
</dbReference>
<keyword evidence="1" id="KW-0560">Oxidoreductase</keyword>
<evidence type="ECO:0000313" key="5">
    <source>
        <dbReference type="Proteomes" id="UP000010111"/>
    </source>
</evidence>
<dbReference type="InterPro" id="IPR011128">
    <property type="entry name" value="G3P_DH_NAD-dep_N"/>
</dbReference>
<evidence type="ECO:0000313" key="4">
    <source>
        <dbReference type="EMBL" id="CCC73047.1"/>
    </source>
</evidence>
<dbReference type="Pfam" id="PF02317">
    <property type="entry name" value="Octopine_DH"/>
    <property type="match status" value="1"/>
</dbReference>
<organism evidence="4 5">
    <name type="scientific">Megasphaera elsdenii DSM 20460</name>
    <dbReference type="NCBI Taxonomy" id="1064535"/>
    <lineage>
        <taxon>Bacteria</taxon>
        <taxon>Bacillati</taxon>
        <taxon>Bacillota</taxon>
        <taxon>Negativicutes</taxon>
        <taxon>Veillonellales</taxon>
        <taxon>Veillonellaceae</taxon>
        <taxon>Megasphaera</taxon>
    </lineage>
</organism>
<reference evidence="4 5" key="1">
    <citation type="journal article" date="2011" name="J. Bacteriol.">
        <title>Genome Sequence of the Ruminal Bacterium Megasphaera elsdenii.</title>
        <authorList>
            <person name="Marx H."/>
            <person name="Graf A.B."/>
            <person name="Tatto N."/>
            <person name="Thallinger G.G."/>
            <person name="Mattanovich D."/>
            <person name="Sauer M."/>
        </authorList>
    </citation>
    <scope>NUCLEOTIDE SEQUENCE [LARGE SCALE GENOMIC DNA]</scope>
    <source>
        <strain evidence="4 5">DSM 20460</strain>
    </source>
</reference>
<dbReference type="RefSeq" id="WP_014015783.1">
    <property type="nucleotide sequence ID" value="NC_015873.1"/>
</dbReference>